<dbReference type="PIRSF" id="PIRSF006603">
    <property type="entry name" value="DinF"/>
    <property type="match status" value="1"/>
</dbReference>
<dbReference type="OrthoDB" id="9806302at2"/>
<evidence type="ECO:0000313" key="9">
    <source>
        <dbReference type="Proteomes" id="UP000187344"/>
    </source>
</evidence>
<comment type="subcellular location">
    <subcellularLocation>
        <location evidence="1">Cell inner membrane</location>
        <topology evidence="1">Multi-pass membrane protein</topology>
    </subcellularLocation>
</comment>
<dbReference type="Pfam" id="PF01554">
    <property type="entry name" value="MatE"/>
    <property type="match status" value="2"/>
</dbReference>
<dbReference type="InterPro" id="IPR002528">
    <property type="entry name" value="MATE_fam"/>
</dbReference>
<evidence type="ECO:0000313" key="8">
    <source>
        <dbReference type="EMBL" id="OLY43815.1"/>
    </source>
</evidence>
<comment type="caution">
    <text evidence="8">The sequence shown here is derived from an EMBL/GenBank/DDBJ whole genome shotgun (WGS) entry which is preliminary data.</text>
</comment>
<proteinExistence type="predicted"/>
<feature type="transmembrane region" description="Helical" evidence="7">
    <location>
        <begin position="395"/>
        <end position="415"/>
    </location>
</feature>
<feature type="transmembrane region" description="Helical" evidence="7">
    <location>
        <begin position="141"/>
        <end position="160"/>
    </location>
</feature>
<feature type="transmembrane region" description="Helical" evidence="7">
    <location>
        <begin position="368"/>
        <end position="388"/>
    </location>
</feature>
<protein>
    <submittedName>
        <fullName evidence="8">Putative efflux protein, MATE family</fullName>
    </submittedName>
</protein>
<evidence type="ECO:0000256" key="1">
    <source>
        <dbReference type="ARBA" id="ARBA00004429"/>
    </source>
</evidence>
<dbReference type="Proteomes" id="UP000187344">
    <property type="component" value="Unassembled WGS sequence"/>
</dbReference>
<organism evidence="8 9">
    <name type="scientific">Bartonella apis</name>
    <dbReference type="NCBI Taxonomy" id="1686310"/>
    <lineage>
        <taxon>Bacteria</taxon>
        <taxon>Pseudomonadati</taxon>
        <taxon>Pseudomonadota</taxon>
        <taxon>Alphaproteobacteria</taxon>
        <taxon>Hyphomicrobiales</taxon>
        <taxon>Bartonellaceae</taxon>
        <taxon>Bartonella</taxon>
    </lineage>
</organism>
<dbReference type="CDD" id="cd13138">
    <property type="entry name" value="MATE_yoeA_like"/>
    <property type="match status" value="1"/>
</dbReference>
<dbReference type="InterPro" id="IPR052031">
    <property type="entry name" value="Membrane_Transporter-Flippase"/>
</dbReference>
<keyword evidence="6 7" id="KW-0472">Membrane</keyword>
<keyword evidence="5 7" id="KW-1133">Transmembrane helix</keyword>
<dbReference type="InterPro" id="IPR048279">
    <property type="entry name" value="MdtK-like"/>
</dbReference>
<feature type="transmembrane region" description="Helical" evidence="7">
    <location>
        <begin position="201"/>
        <end position="225"/>
    </location>
</feature>
<feature type="transmembrane region" description="Helical" evidence="7">
    <location>
        <begin position="246"/>
        <end position="275"/>
    </location>
</feature>
<dbReference type="EMBL" id="LXYT01000001">
    <property type="protein sequence ID" value="OLY43815.1"/>
    <property type="molecule type" value="Genomic_DNA"/>
</dbReference>
<keyword evidence="3" id="KW-1003">Cell membrane</keyword>
<feature type="transmembrane region" description="Helical" evidence="7">
    <location>
        <begin position="172"/>
        <end position="195"/>
    </location>
</feature>
<feature type="transmembrane region" description="Helical" evidence="7">
    <location>
        <begin position="21"/>
        <end position="41"/>
    </location>
</feature>
<feature type="transmembrane region" description="Helical" evidence="7">
    <location>
        <begin position="427"/>
        <end position="448"/>
    </location>
</feature>
<gene>
    <name evidence="8" type="ORF">PEB0149_012520</name>
</gene>
<name>A0A1R0FA10_9HYPH</name>
<evidence type="ECO:0000256" key="4">
    <source>
        <dbReference type="ARBA" id="ARBA00022692"/>
    </source>
</evidence>
<feature type="transmembrane region" description="Helical" evidence="7">
    <location>
        <begin position="61"/>
        <end position="87"/>
    </location>
</feature>
<dbReference type="AlphaFoldDB" id="A0A1R0FA10"/>
<dbReference type="NCBIfam" id="TIGR00797">
    <property type="entry name" value="matE"/>
    <property type="match status" value="1"/>
</dbReference>
<sequence length="458" mass="50067">MPHKKTIVLNNLTEGPITRTLLLFAIPTLLSNVLQSLNGSINTIWVGRFLGESALAATANANIITFLLFALVFGFGMAATIMVGQSIGRKDLHRARQAFGASIGFCLFLSVVLAVLGWFFSPEILRFLETPADAFTLAEDYLRVIFLAAPADLLMVMIMMGLRGAGDSMTPLIFMCVNVVLDIIFNPVLILGLWIFPEMGIAGAAASTSVSGYLALFAMIIYIYVKKLPLRLKGRELTYIWPDFSLMRFIVLKGFPMSLQMVIIATSGLVMIGLVNQEGVTTIAAYNIMQQLWTYLQMPAMAVGAAVSAMVAQNIGAGRWNRISKTTLIGCAATFVMTAILLGLLLIFDRPVIILFLGNDSAAVPMAQHIQAIASWSFLFFGLAMVLFSTVRANGAVLVPLICLFIAVYPVRLGFYYMFYGSIKADAIWWSFTVGAFASLILALSYYLSGTWKKQKVL</sequence>
<evidence type="ECO:0000256" key="7">
    <source>
        <dbReference type="SAM" id="Phobius"/>
    </source>
</evidence>
<evidence type="ECO:0000256" key="5">
    <source>
        <dbReference type="ARBA" id="ARBA00022989"/>
    </source>
</evidence>
<evidence type="ECO:0000256" key="2">
    <source>
        <dbReference type="ARBA" id="ARBA00022448"/>
    </source>
</evidence>
<feature type="transmembrane region" description="Helical" evidence="7">
    <location>
        <begin position="99"/>
        <end position="121"/>
    </location>
</feature>
<reference evidence="8 9" key="1">
    <citation type="submission" date="2016-12" db="EMBL/GenBank/DDBJ databases">
        <title>Comparative genomics of Bartonella apis.</title>
        <authorList>
            <person name="Engel P."/>
        </authorList>
    </citation>
    <scope>NUCLEOTIDE SEQUENCE [LARGE SCALE GENOMIC DNA]</scope>
    <source>
        <strain evidence="8 9">PEB0149</strain>
    </source>
</reference>
<dbReference type="GO" id="GO:0005886">
    <property type="term" value="C:plasma membrane"/>
    <property type="evidence" value="ECO:0007669"/>
    <property type="project" value="UniProtKB-SubCell"/>
</dbReference>
<keyword evidence="9" id="KW-1185">Reference proteome</keyword>
<dbReference type="PANTHER" id="PTHR43549:SF3">
    <property type="entry name" value="MULTIDRUG RESISTANCE PROTEIN YPNP-RELATED"/>
    <property type="match status" value="1"/>
</dbReference>
<dbReference type="GO" id="GO:0015297">
    <property type="term" value="F:antiporter activity"/>
    <property type="evidence" value="ECO:0007669"/>
    <property type="project" value="InterPro"/>
</dbReference>
<feature type="transmembrane region" description="Helical" evidence="7">
    <location>
        <begin position="295"/>
        <end position="315"/>
    </location>
</feature>
<keyword evidence="4 7" id="KW-0812">Transmembrane</keyword>
<keyword evidence="2" id="KW-0813">Transport</keyword>
<evidence type="ECO:0000256" key="3">
    <source>
        <dbReference type="ARBA" id="ARBA00022475"/>
    </source>
</evidence>
<feature type="transmembrane region" description="Helical" evidence="7">
    <location>
        <begin position="327"/>
        <end position="348"/>
    </location>
</feature>
<dbReference type="PANTHER" id="PTHR43549">
    <property type="entry name" value="MULTIDRUG RESISTANCE PROTEIN YPNP-RELATED"/>
    <property type="match status" value="1"/>
</dbReference>
<accession>A0A1R0FA10</accession>
<evidence type="ECO:0000256" key="6">
    <source>
        <dbReference type="ARBA" id="ARBA00023136"/>
    </source>
</evidence>
<dbReference type="RefSeq" id="WP_075868978.1">
    <property type="nucleotide sequence ID" value="NZ_LXYT01000001.1"/>
</dbReference>
<dbReference type="GO" id="GO:0042910">
    <property type="term" value="F:xenobiotic transmembrane transporter activity"/>
    <property type="evidence" value="ECO:0007669"/>
    <property type="project" value="InterPro"/>
</dbReference>